<evidence type="ECO:0000313" key="2">
    <source>
        <dbReference type="Proteomes" id="UP000479710"/>
    </source>
</evidence>
<dbReference type="AlphaFoldDB" id="A0A6G1BX62"/>
<evidence type="ECO:0000313" key="1">
    <source>
        <dbReference type="EMBL" id="KAF0892442.1"/>
    </source>
</evidence>
<reference evidence="1 2" key="1">
    <citation type="submission" date="2019-11" db="EMBL/GenBank/DDBJ databases">
        <title>Whole genome sequence of Oryza granulata.</title>
        <authorList>
            <person name="Li W."/>
        </authorList>
    </citation>
    <scope>NUCLEOTIDE SEQUENCE [LARGE SCALE GENOMIC DNA]</scope>
    <source>
        <strain evidence="2">cv. Menghai</strain>
        <tissue evidence="1">Leaf</tissue>
    </source>
</reference>
<comment type="caution">
    <text evidence="1">The sequence shown here is derived from an EMBL/GenBank/DDBJ whole genome shotgun (WGS) entry which is preliminary data.</text>
</comment>
<accession>A0A6G1BX62</accession>
<gene>
    <name evidence="1" type="ORF">E2562_016729</name>
</gene>
<name>A0A6G1BX62_9ORYZ</name>
<protein>
    <submittedName>
        <fullName evidence="1">Uncharacterized protein</fullName>
    </submittedName>
</protein>
<dbReference type="EMBL" id="SPHZ02000011">
    <property type="protein sequence ID" value="KAF0892442.1"/>
    <property type="molecule type" value="Genomic_DNA"/>
</dbReference>
<sequence>MFLGMPVQRLIKTSKTTRKAPSFMDLLVPQNTSNPTAEAYPSNPLGQRLFTMPSALLDSLALCWQLAHLKCLKTQGPQEVMKMKVIVVIIIFVFG</sequence>
<dbReference type="Proteomes" id="UP000479710">
    <property type="component" value="Unassembled WGS sequence"/>
</dbReference>
<keyword evidence="2" id="KW-1185">Reference proteome</keyword>
<proteinExistence type="predicted"/>
<organism evidence="1 2">
    <name type="scientific">Oryza meyeriana var. granulata</name>
    <dbReference type="NCBI Taxonomy" id="110450"/>
    <lineage>
        <taxon>Eukaryota</taxon>
        <taxon>Viridiplantae</taxon>
        <taxon>Streptophyta</taxon>
        <taxon>Embryophyta</taxon>
        <taxon>Tracheophyta</taxon>
        <taxon>Spermatophyta</taxon>
        <taxon>Magnoliopsida</taxon>
        <taxon>Liliopsida</taxon>
        <taxon>Poales</taxon>
        <taxon>Poaceae</taxon>
        <taxon>BOP clade</taxon>
        <taxon>Oryzoideae</taxon>
        <taxon>Oryzeae</taxon>
        <taxon>Oryzinae</taxon>
        <taxon>Oryza</taxon>
        <taxon>Oryza meyeriana</taxon>
    </lineage>
</organism>